<name>A0ABU0J2Y0_9HYPH</name>
<dbReference type="Pfam" id="PF09391">
    <property type="entry name" value="DUF2000"/>
    <property type="match status" value="1"/>
</dbReference>
<dbReference type="RefSeq" id="WP_307270096.1">
    <property type="nucleotide sequence ID" value="NZ_JAUSVX010000002.1"/>
</dbReference>
<dbReference type="Proteomes" id="UP001242480">
    <property type="component" value="Unassembled WGS sequence"/>
</dbReference>
<dbReference type="InterPro" id="IPR023476">
    <property type="entry name" value="Pep_tRNA_hydro_II_dom_sf"/>
</dbReference>
<accession>A0ABU0J2Y0</accession>
<dbReference type="EMBL" id="JAUSVX010000002">
    <property type="protein sequence ID" value="MDQ0468625.1"/>
    <property type="molecule type" value="Genomic_DNA"/>
</dbReference>
<dbReference type="Gene3D" id="3.40.1490.10">
    <property type="entry name" value="Bit1"/>
    <property type="match status" value="1"/>
</dbReference>
<dbReference type="InterPro" id="IPR018988">
    <property type="entry name" value="DUF2000"/>
</dbReference>
<protein>
    <recommendedName>
        <fullName evidence="3">DUF2000 domain-containing protein</fullName>
    </recommendedName>
</protein>
<gene>
    <name evidence="1" type="ORF">QO011_001625</name>
</gene>
<reference evidence="1 2" key="1">
    <citation type="submission" date="2023-07" db="EMBL/GenBank/DDBJ databases">
        <title>Genomic Encyclopedia of Type Strains, Phase IV (KMG-IV): sequencing the most valuable type-strain genomes for metagenomic binning, comparative biology and taxonomic classification.</title>
        <authorList>
            <person name="Goeker M."/>
        </authorList>
    </citation>
    <scope>NUCLEOTIDE SEQUENCE [LARGE SCALE GENOMIC DNA]</scope>
    <source>
        <strain evidence="1 2">DSM 19619</strain>
    </source>
</reference>
<evidence type="ECO:0008006" key="3">
    <source>
        <dbReference type="Google" id="ProtNLM"/>
    </source>
</evidence>
<evidence type="ECO:0000313" key="2">
    <source>
        <dbReference type="Proteomes" id="UP001242480"/>
    </source>
</evidence>
<proteinExistence type="predicted"/>
<organism evidence="1 2">
    <name type="scientific">Labrys wisconsinensis</name>
    <dbReference type="NCBI Taxonomy" id="425677"/>
    <lineage>
        <taxon>Bacteria</taxon>
        <taxon>Pseudomonadati</taxon>
        <taxon>Pseudomonadota</taxon>
        <taxon>Alphaproteobacteria</taxon>
        <taxon>Hyphomicrobiales</taxon>
        <taxon>Xanthobacteraceae</taxon>
        <taxon>Labrys</taxon>
    </lineage>
</organism>
<comment type="caution">
    <text evidence="1">The sequence shown here is derived from an EMBL/GenBank/DDBJ whole genome shotgun (WGS) entry which is preliminary data.</text>
</comment>
<dbReference type="SUPFAM" id="SSF102462">
    <property type="entry name" value="Peptidyl-tRNA hydrolase II"/>
    <property type="match status" value="1"/>
</dbReference>
<keyword evidence="2" id="KW-1185">Reference proteome</keyword>
<sequence>MSTDIRIAIVVDPGLPAGLLANTVGAVAVGLGARVPALAGSRLADRDGRAIDVSANRPVPVLQAPAEAIRALMLKALAQPGERAVVPFPAFARGLHVFADYAAALPERDLGAETIDGLGLAGPERWVRSLTGALKLLR</sequence>
<evidence type="ECO:0000313" key="1">
    <source>
        <dbReference type="EMBL" id="MDQ0468625.1"/>
    </source>
</evidence>